<name>A0AAN9I8K9_CLITE</name>
<feature type="compositionally biased region" description="Basic and acidic residues" evidence="1">
    <location>
        <begin position="23"/>
        <end position="37"/>
    </location>
</feature>
<accession>A0AAN9I8K9</accession>
<gene>
    <name evidence="2" type="ORF">RJT34_27578</name>
</gene>
<sequence>MVGRSSVARWELMEAEREKVNPRVEREKPRVTEREGEWIGGGGQCRSEGRSRAEIELVGVLGGRTGARTDARVQLEGLAWTCSYACRGMGHYGFIMGHVPCHT</sequence>
<dbReference type="Proteomes" id="UP001359559">
    <property type="component" value="Unassembled WGS sequence"/>
</dbReference>
<dbReference type="EMBL" id="JAYKXN010000007">
    <property type="protein sequence ID" value="KAK7271568.1"/>
    <property type="molecule type" value="Genomic_DNA"/>
</dbReference>
<evidence type="ECO:0000313" key="2">
    <source>
        <dbReference type="EMBL" id="KAK7271568.1"/>
    </source>
</evidence>
<evidence type="ECO:0000256" key="1">
    <source>
        <dbReference type="SAM" id="MobiDB-lite"/>
    </source>
</evidence>
<feature type="region of interest" description="Disordered" evidence="1">
    <location>
        <begin position="23"/>
        <end position="45"/>
    </location>
</feature>
<organism evidence="2 3">
    <name type="scientific">Clitoria ternatea</name>
    <name type="common">Butterfly pea</name>
    <dbReference type="NCBI Taxonomy" id="43366"/>
    <lineage>
        <taxon>Eukaryota</taxon>
        <taxon>Viridiplantae</taxon>
        <taxon>Streptophyta</taxon>
        <taxon>Embryophyta</taxon>
        <taxon>Tracheophyta</taxon>
        <taxon>Spermatophyta</taxon>
        <taxon>Magnoliopsida</taxon>
        <taxon>eudicotyledons</taxon>
        <taxon>Gunneridae</taxon>
        <taxon>Pentapetalae</taxon>
        <taxon>rosids</taxon>
        <taxon>fabids</taxon>
        <taxon>Fabales</taxon>
        <taxon>Fabaceae</taxon>
        <taxon>Papilionoideae</taxon>
        <taxon>50 kb inversion clade</taxon>
        <taxon>NPAAA clade</taxon>
        <taxon>indigoferoid/millettioid clade</taxon>
        <taxon>Phaseoleae</taxon>
        <taxon>Clitoria</taxon>
    </lineage>
</organism>
<dbReference type="AlphaFoldDB" id="A0AAN9I8K9"/>
<proteinExistence type="predicted"/>
<reference evidence="2 3" key="1">
    <citation type="submission" date="2024-01" db="EMBL/GenBank/DDBJ databases">
        <title>The genomes of 5 underutilized Papilionoideae crops provide insights into root nodulation and disease resistance.</title>
        <authorList>
            <person name="Yuan L."/>
        </authorList>
    </citation>
    <scope>NUCLEOTIDE SEQUENCE [LARGE SCALE GENOMIC DNA]</scope>
    <source>
        <strain evidence="2">LY-2023</strain>
        <tissue evidence="2">Leaf</tissue>
    </source>
</reference>
<comment type="caution">
    <text evidence="2">The sequence shown here is derived from an EMBL/GenBank/DDBJ whole genome shotgun (WGS) entry which is preliminary data.</text>
</comment>
<keyword evidence="3" id="KW-1185">Reference proteome</keyword>
<evidence type="ECO:0000313" key="3">
    <source>
        <dbReference type="Proteomes" id="UP001359559"/>
    </source>
</evidence>
<protein>
    <submittedName>
        <fullName evidence="2">Uncharacterized protein</fullName>
    </submittedName>
</protein>